<evidence type="ECO:0000313" key="3">
    <source>
        <dbReference type="Proteomes" id="UP000238956"/>
    </source>
</evidence>
<evidence type="ECO:0000256" key="1">
    <source>
        <dbReference type="SAM" id="Phobius"/>
    </source>
</evidence>
<dbReference type="NCBIfam" id="TIGR03732">
    <property type="entry name" value="lanti_perm_MutE"/>
    <property type="match status" value="1"/>
</dbReference>
<feature type="transmembrane region" description="Helical" evidence="1">
    <location>
        <begin position="20"/>
        <end position="40"/>
    </location>
</feature>
<keyword evidence="3" id="KW-1185">Reference proteome</keyword>
<dbReference type="Proteomes" id="UP000238956">
    <property type="component" value="Chromosome"/>
</dbReference>
<keyword evidence="1" id="KW-1133">Transmembrane helix</keyword>
<feature type="transmembrane region" description="Helical" evidence="1">
    <location>
        <begin position="218"/>
        <end position="240"/>
    </location>
</feature>
<feature type="transmembrane region" description="Helical" evidence="1">
    <location>
        <begin position="87"/>
        <end position="113"/>
    </location>
</feature>
<feature type="transmembrane region" description="Helical" evidence="1">
    <location>
        <begin position="46"/>
        <end position="66"/>
    </location>
</feature>
<reference evidence="2 3" key="2">
    <citation type="submission" date="2018-02" db="EMBL/GenBank/DDBJ databases">
        <title>Whole genome sequencing analysis of Streptococcus pluranimalium isolated from cattle infected mastitis in China.</title>
        <authorList>
            <person name="Zhang J.-R."/>
            <person name="Hu G.-Z."/>
        </authorList>
    </citation>
    <scope>NUCLEOTIDE SEQUENCE [LARGE SCALE GENOMIC DNA]</scope>
    <source>
        <strain evidence="2 3">TH11417</strain>
    </source>
</reference>
<protein>
    <submittedName>
        <fullName evidence="2">Lantibiotic immunity ABC transporter MutE/EpiE family permease subunit</fullName>
    </submittedName>
</protein>
<accession>A0A2L0D5J6</accession>
<gene>
    <name evidence="2" type="ORF">C0J00_06865</name>
</gene>
<dbReference type="KEGG" id="splr:C0J00_06865"/>
<reference evidence="2 3" key="1">
    <citation type="submission" date="2017-12" db="EMBL/GenBank/DDBJ databases">
        <authorList>
            <person name="Hurst M.R.H."/>
        </authorList>
    </citation>
    <scope>NUCLEOTIDE SEQUENCE [LARGE SCALE GENOMIC DNA]</scope>
    <source>
        <strain evidence="2 3">TH11417</strain>
    </source>
</reference>
<dbReference type="RefSeq" id="WP_104968173.1">
    <property type="nucleotide sequence ID" value="NZ_CP025536.1"/>
</dbReference>
<sequence length="247" mass="28415">MKRYIHAENLKNKRTFLIKLPLIAPIIAVLHAFVLMPFYFTVNAYNWWYVILMPATFALIPALMHRKEDKKLNYRAIFPLNVNLKKVWVAKIVITFTYMGLATLCHLLYVLIFQWFVGRELSPDYSIVTLFFASLLLLLTNLWQIPWCFFLAKKFGLVVSIVGNAIIGLGLGILVSDTSMWLYCPYSWGLRLMVPVLHILPNGVPTDLSNPMITSTSLWLPCLLSICLFYILTISTANWFSKQEVTS</sequence>
<dbReference type="InterPro" id="IPR021205">
    <property type="entry name" value="Lanti_perm_SpaE/MutE/EpiE-like"/>
</dbReference>
<dbReference type="EMBL" id="CP025536">
    <property type="protein sequence ID" value="AUW96851.1"/>
    <property type="molecule type" value="Genomic_DNA"/>
</dbReference>
<keyword evidence="1" id="KW-0472">Membrane</keyword>
<name>A0A2L0D5J6_9STRE</name>
<feature type="transmembrane region" description="Helical" evidence="1">
    <location>
        <begin position="125"/>
        <end position="143"/>
    </location>
</feature>
<dbReference type="GeneID" id="98393629"/>
<dbReference type="AlphaFoldDB" id="A0A2L0D5J6"/>
<proteinExistence type="predicted"/>
<organism evidence="2 3">
    <name type="scientific">Streptococcus pluranimalium</name>
    <dbReference type="NCBI Taxonomy" id="82348"/>
    <lineage>
        <taxon>Bacteria</taxon>
        <taxon>Bacillati</taxon>
        <taxon>Bacillota</taxon>
        <taxon>Bacilli</taxon>
        <taxon>Lactobacillales</taxon>
        <taxon>Streptococcaceae</taxon>
        <taxon>Streptococcus</taxon>
    </lineage>
</organism>
<dbReference type="OrthoDB" id="9776525at2"/>
<feature type="transmembrane region" description="Helical" evidence="1">
    <location>
        <begin position="155"/>
        <end position="175"/>
    </location>
</feature>
<keyword evidence="1" id="KW-0812">Transmembrane</keyword>
<dbReference type="CDD" id="cd21807">
    <property type="entry name" value="ABC-2_lan_permease_MutE_EpiE-like"/>
    <property type="match status" value="1"/>
</dbReference>
<evidence type="ECO:0000313" key="2">
    <source>
        <dbReference type="EMBL" id="AUW96851.1"/>
    </source>
</evidence>